<dbReference type="Proteomes" id="UP000054485">
    <property type="component" value="Unassembled WGS sequence"/>
</dbReference>
<reference evidence="1 2" key="1">
    <citation type="submission" date="2014-04" db="EMBL/GenBank/DDBJ databases">
        <authorList>
            <consortium name="DOE Joint Genome Institute"/>
            <person name="Kuo A."/>
            <person name="Ruytinx J."/>
            <person name="Rineau F."/>
            <person name="Colpaert J."/>
            <person name="Kohler A."/>
            <person name="Nagy L.G."/>
            <person name="Floudas D."/>
            <person name="Copeland A."/>
            <person name="Barry K.W."/>
            <person name="Cichocki N."/>
            <person name="Veneault-Fourrey C."/>
            <person name="LaButti K."/>
            <person name="Lindquist E.A."/>
            <person name="Lipzen A."/>
            <person name="Lundell T."/>
            <person name="Morin E."/>
            <person name="Murat C."/>
            <person name="Sun H."/>
            <person name="Tunlid A."/>
            <person name="Henrissat B."/>
            <person name="Grigoriev I.V."/>
            <person name="Hibbett D.S."/>
            <person name="Martin F."/>
            <person name="Nordberg H.P."/>
            <person name="Cantor M.N."/>
            <person name="Hua S.X."/>
        </authorList>
    </citation>
    <scope>NUCLEOTIDE SEQUENCE [LARGE SCALE GENOMIC DNA]</scope>
    <source>
        <strain evidence="1 2">UH-Slu-Lm8-n1</strain>
    </source>
</reference>
<sequence>MRFEFLLETIKVVTSRNLKPREISPNLLISLSPSPCTITQHSSKRNHHCPSLVQVSRQQNLTPSANYIYGRPLHYRPTSIPVPTRLCSFICQCQLHAYNVQAISSSKDRTSKTAGGNGGLVGVRLHTRAFVDPEMRWGSL</sequence>
<accession>A0A0D0AMR0</accession>
<dbReference type="AlphaFoldDB" id="A0A0D0AMR0"/>
<proteinExistence type="predicted"/>
<keyword evidence="2" id="KW-1185">Reference proteome</keyword>
<evidence type="ECO:0000313" key="2">
    <source>
        <dbReference type="Proteomes" id="UP000054485"/>
    </source>
</evidence>
<name>A0A0D0AMR0_9AGAM</name>
<dbReference type="EMBL" id="KN835963">
    <property type="protein sequence ID" value="KIK33343.1"/>
    <property type="molecule type" value="Genomic_DNA"/>
</dbReference>
<feature type="non-terminal residue" evidence="1">
    <location>
        <position position="140"/>
    </location>
</feature>
<evidence type="ECO:0000313" key="1">
    <source>
        <dbReference type="EMBL" id="KIK33343.1"/>
    </source>
</evidence>
<organism evidence="1 2">
    <name type="scientific">Suillus luteus UH-Slu-Lm8-n1</name>
    <dbReference type="NCBI Taxonomy" id="930992"/>
    <lineage>
        <taxon>Eukaryota</taxon>
        <taxon>Fungi</taxon>
        <taxon>Dikarya</taxon>
        <taxon>Basidiomycota</taxon>
        <taxon>Agaricomycotina</taxon>
        <taxon>Agaricomycetes</taxon>
        <taxon>Agaricomycetidae</taxon>
        <taxon>Boletales</taxon>
        <taxon>Suillineae</taxon>
        <taxon>Suillaceae</taxon>
        <taxon>Suillus</taxon>
    </lineage>
</organism>
<protein>
    <submittedName>
        <fullName evidence="1">Uncharacterized protein</fullName>
    </submittedName>
</protein>
<dbReference type="HOGENOM" id="CLU_1840001_0_0_1"/>
<gene>
    <name evidence="1" type="ORF">CY34DRAFT_813684</name>
</gene>
<reference evidence="2" key="2">
    <citation type="submission" date="2015-01" db="EMBL/GenBank/DDBJ databases">
        <title>Evolutionary Origins and Diversification of the Mycorrhizal Mutualists.</title>
        <authorList>
            <consortium name="DOE Joint Genome Institute"/>
            <consortium name="Mycorrhizal Genomics Consortium"/>
            <person name="Kohler A."/>
            <person name="Kuo A."/>
            <person name="Nagy L.G."/>
            <person name="Floudas D."/>
            <person name="Copeland A."/>
            <person name="Barry K.W."/>
            <person name="Cichocki N."/>
            <person name="Veneault-Fourrey C."/>
            <person name="LaButti K."/>
            <person name="Lindquist E.A."/>
            <person name="Lipzen A."/>
            <person name="Lundell T."/>
            <person name="Morin E."/>
            <person name="Murat C."/>
            <person name="Riley R."/>
            <person name="Ohm R."/>
            <person name="Sun H."/>
            <person name="Tunlid A."/>
            <person name="Henrissat B."/>
            <person name="Grigoriev I.V."/>
            <person name="Hibbett D.S."/>
            <person name="Martin F."/>
        </authorList>
    </citation>
    <scope>NUCLEOTIDE SEQUENCE [LARGE SCALE GENOMIC DNA]</scope>
    <source>
        <strain evidence="2">UH-Slu-Lm8-n1</strain>
    </source>
</reference>
<dbReference type="InParanoid" id="A0A0D0AMR0"/>